<protein>
    <recommendedName>
        <fullName evidence="5">Fe/S biogenesis protein NfuA</fullName>
    </recommendedName>
</protein>
<feature type="binding site" evidence="5">
    <location>
        <position position="152"/>
    </location>
    <ligand>
        <name>[4Fe-4S] cluster</name>
        <dbReference type="ChEBI" id="CHEBI:49883"/>
    </ligand>
</feature>
<dbReference type="GO" id="GO:0051604">
    <property type="term" value="P:protein maturation"/>
    <property type="evidence" value="ECO:0007669"/>
    <property type="project" value="UniProtKB-UniRule"/>
</dbReference>
<dbReference type="InterPro" id="IPR000361">
    <property type="entry name" value="ATAP_core_dom"/>
</dbReference>
<evidence type="ECO:0000259" key="6">
    <source>
        <dbReference type="Pfam" id="PF01106"/>
    </source>
</evidence>
<dbReference type="NCBIfam" id="NF008392">
    <property type="entry name" value="PRK11190.1"/>
    <property type="match status" value="1"/>
</dbReference>
<dbReference type="AlphaFoldDB" id="A0A451CZE5"/>
<evidence type="ECO:0000256" key="4">
    <source>
        <dbReference type="ARBA" id="ARBA00023014"/>
    </source>
</evidence>
<dbReference type="HAMAP" id="MF_01637">
    <property type="entry name" value="Fe_S_biogen_NfuA"/>
    <property type="match status" value="1"/>
</dbReference>
<dbReference type="EMBL" id="LR217698">
    <property type="protein sequence ID" value="VFP78806.1"/>
    <property type="molecule type" value="Genomic_DNA"/>
</dbReference>
<evidence type="ECO:0000256" key="1">
    <source>
        <dbReference type="ARBA" id="ARBA00022485"/>
    </source>
</evidence>
<keyword evidence="2 5" id="KW-0479">Metal-binding</keyword>
<name>A0A451CZE5_9GAMM</name>
<reference evidence="8 9" key="1">
    <citation type="submission" date="2019-02" db="EMBL/GenBank/DDBJ databases">
        <authorList>
            <person name="Manzano-Marin A."/>
            <person name="Manzano-Marin A."/>
        </authorList>
    </citation>
    <scope>NUCLEOTIDE SEQUENCE [LARGE SCALE GENOMIC DNA]</scope>
    <source>
        <strain evidence="8 9">ErCicurtihirsuta</strain>
    </source>
</reference>
<sequence>MIMITNSAQMHFIKLLSTQKNGTQIRLFIINPGTETAECGVSYCSPETVAETDTELRFSQFSVFIDENSHPYFQDAEIDFVTDALLSQLTLKAPNAKTPKIHSNSPLIDRVKHILQTKINPKLAHHGGGVSIINITDEGYAILKFIGGCNGCSMVNLTIKEGIEKELLTSFPELKGIQDITDHQYGKHSFY</sequence>
<dbReference type="Pfam" id="PF01521">
    <property type="entry name" value="Fe-S_biosyn"/>
    <property type="match status" value="1"/>
</dbReference>
<dbReference type="OrthoDB" id="9785450at2"/>
<dbReference type="GO" id="GO:0016226">
    <property type="term" value="P:iron-sulfur cluster assembly"/>
    <property type="evidence" value="ECO:0007669"/>
    <property type="project" value="UniProtKB-UniRule"/>
</dbReference>
<proteinExistence type="inferred from homology"/>
<keyword evidence="1 5" id="KW-0004">4Fe-4S</keyword>
<accession>A0A451CZE5</accession>
<dbReference type="PANTHER" id="PTHR11178">
    <property type="entry name" value="IRON-SULFUR CLUSTER SCAFFOLD PROTEIN NFU-RELATED"/>
    <property type="match status" value="1"/>
</dbReference>
<dbReference type="Proteomes" id="UP000294364">
    <property type="component" value="Chromosome"/>
</dbReference>
<dbReference type="RefSeq" id="WP_157992103.1">
    <property type="nucleotide sequence ID" value="NZ_LR217698.1"/>
</dbReference>
<dbReference type="GO" id="GO:0051539">
    <property type="term" value="F:4 iron, 4 sulfur cluster binding"/>
    <property type="evidence" value="ECO:0007669"/>
    <property type="project" value="UniProtKB-UniRule"/>
</dbReference>
<comment type="cofactor">
    <cofactor evidence="5">
        <name>[4Fe-4S] cluster</name>
        <dbReference type="ChEBI" id="CHEBI:49883"/>
    </cofactor>
    <text evidence="5">Binds 1 [4Fe-4S] cluster per subunit. The cluster is presumably bound at the interface of two monomers.</text>
</comment>
<evidence type="ECO:0000259" key="7">
    <source>
        <dbReference type="Pfam" id="PF01521"/>
    </source>
</evidence>
<dbReference type="InterPro" id="IPR001075">
    <property type="entry name" value="NIF_FeS_clus_asmbl_NifU_C"/>
</dbReference>
<dbReference type="InterPro" id="IPR034904">
    <property type="entry name" value="FSCA_dom_sf"/>
</dbReference>
<dbReference type="SUPFAM" id="SSF89360">
    <property type="entry name" value="HesB-like domain"/>
    <property type="match status" value="1"/>
</dbReference>
<dbReference type="NCBIfam" id="TIGR03341">
    <property type="entry name" value="YhgI_GntY"/>
    <property type="match status" value="1"/>
</dbReference>
<dbReference type="InterPro" id="IPR017726">
    <property type="entry name" value="Fe/S_biogenesis_protein_NfuA"/>
</dbReference>
<feature type="binding site" evidence="5">
    <location>
        <position position="149"/>
    </location>
    <ligand>
        <name>[4Fe-4S] cluster</name>
        <dbReference type="ChEBI" id="CHEBI:49883"/>
    </ligand>
</feature>
<keyword evidence="4 5" id="KW-0411">Iron-sulfur</keyword>
<comment type="subunit">
    <text evidence="5">Homodimer.</text>
</comment>
<comment type="similarity">
    <text evidence="5">Belongs to the NfuA family.</text>
</comment>
<dbReference type="Gene3D" id="3.30.300.130">
    <property type="entry name" value="Fe-S cluster assembly (FSCA)"/>
    <property type="match status" value="1"/>
</dbReference>
<dbReference type="InterPro" id="IPR035903">
    <property type="entry name" value="HesB-like_dom_sf"/>
</dbReference>
<dbReference type="Gene3D" id="2.60.300.12">
    <property type="entry name" value="HesB-like domain"/>
    <property type="match status" value="1"/>
</dbReference>
<dbReference type="GO" id="GO:0005506">
    <property type="term" value="F:iron ion binding"/>
    <property type="evidence" value="ECO:0007669"/>
    <property type="project" value="InterPro"/>
</dbReference>
<organism evidence="8 9">
    <name type="scientific">Candidatus Erwinia haradaeae</name>
    <dbReference type="NCBI Taxonomy" id="1922217"/>
    <lineage>
        <taxon>Bacteria</taxon>
        <taxon>Pseudomonadati</taxon>
        <taxon>Pseudomonadota</taxon>
        <taxon>Gammaproteobacteria</taxon>
        <taxon>Enterobacterales</taxon>
        <taxon>Erwiniaceae</taxon>
        <taxon>Erwinia</taxon>
    </lineage>
</organism>
<gene>
    <name evidence="5 8" type="primary">nfuA</name>
    <name evidence="8" type="ORF">ERCICURT3053_438</name>
</gene>
<dbReference type="Pfam" id="PF01106">
    <property type="entry name" value="NifU"/>
    <property type="match status" value="1"/>
</dbReference>
<evidence type="ECO:0000256" key="2">
    <source>
        <dbReference type="ARBA" id="ARBA00022723"/>
    </source>
</evidence>
<evidence type="ECO:0000256" key="5">
    <source>
        <dbReference type="HAMAP-Rule" id="MF_01637"/>
    </source>
</evidence>
<dbReference type="PANTHER" id="PTHR11178:SF51">
    <property type="entry name" value="FE_S BIOGENESIS PROTEIN NFUA"/>
    <property type="match status" value="1"/>
</dbReference>
<evidence type="ECO:0000313" key="8">
    <source>
        <dbReference type="EMBL" id="VFP78806.1"/>
    </source>
</evidence>
<evidence type="ECO:0000256" key="3">
    <source>
        <dbReference type="ARBA" id="ARBA00023004"/>
    </source>
</evidence>
<evidence type="ECO:0000313" key="9">
    <source>
        <dbReference type="Proteomes" id="UP000294364"/>
    </source>
</evidence>
<comment type="function">
    <text evidence="5">Involved in iron-sulfur cluster biogenesis. Binds a 4Fe-4S cluster, can transfer this cluster to apoproteins, and thereby intervenes in the maturation of Fe/S proteins. Could also act as a scaffold/chaperone for damaged Fe/S proteins.</text>
</comment>
<keyword evidence="3 5" id="KW-0408">Iron</keyword>
<feature type="domain" description="Core" evidence="7">
    <location>
        <begin position="2"/>
        <end position="97"/>
    </location>
</feature>
<dbReference type="SUPFAM" id="SSF117916">
    <property type="entry name" value="Fe-S cluster assembly (FSCA) domain-like"/>
    <property type="match status" value="1"/>
</dbReference>
<feature type="domain" description="NIF system FeS cluster assembly NifU C-terminal" evidence="6">
    <location>
        <begin position="111"/>
        <end position="177"/>
    </location>
</feature>